<name>A0A420WLW5_9PROT</name>
<gene>
    <name evidence="1" type="ORF">DES40_1207</name>
</gene>
<proteinExistence type="predicted"/>
<organism evidence="1 2">
    <name type="scientific">Litorimonas taeanensis</name>
    <dbReference type="NCBI Taxonomy" id="568099"/>
    <lineage>
        <taxon>Bacteria</taxon>
        <taxon>Pseudomonadati</taxon>
        <taxon>Pseudomonadota</taxon>
        <taxon>Alphaproteobacteria</taxon>
        <taxon>Maricaulales</taxon>
        <taxon>Robiginitomaculaceae</taxon>
    </lineage>
</organism>
<evidence type="ECO:0000313" key="2">
    <source>
        <dbReference type="Proteomes" id="UP000282211"/>
    </source>
</evidence>
<dbReference type="RefSeq" id="WP_147405865.1">
    <property type="nucleotide sequence ID" value="NZ_RBII01000001.1"/>
</dbReference>
<sequence length="225" mass="23280">MSRNSRWRCVSESGDGVSIYPGTQDWQDLRAMYDNSSDFGDSFVGGLLNDLQISIRRALDASMPKIAACAAGKAIATAANVAMHLQNGYSVETMGGTTVVGLNSGARFGDYKLGAMGSFLYIQSAEETAICTAVTGNIGSSGRSLGGLPSVSTSSSLGATTASLDTFMSGDGYGLGRGFRGFVGVSGGVIKDNQENFHPLVNLELGVGTAQEISTGVYSDFESCS</sequence>
<evidence type="ECO:0000313" key="1">
    <source>
        <dbReference type="EMBL" id="RKQ71875.1"/>
    </source>
</evidence>
<keyword evidence="2" id="KW-1185">Reference proteome</keyword>
<dbReference type="EMBL" id="RBII01000001">
    <property type="protein sequence ID" value="RKQ71875.1"/>
    <property type="molecule type" value="Genomic_DNA"/>
</dbReference>
<dbReference type="AlphaFoldDB" id="A0A420WLW5"/>
<accession>A0A420WLW5</accession>
<dbReference type="Proteomes" id="UP000282211">
    <property type="component" value="Unassembled WGS sequence"/>
</dbReference>
<protein>
    <submittedName>
        <fullName evidence="1">Uncharacterized protein</fullName>
    </submittedName>
</protein>
<reference evidence="1 2" key="1">
    <citation type="submission" date="2018-10" db="EMBL/GenBank/DDBJ databases">
        <title>Genomic Encyclopedia of Type Strains, Phase IV (KMG-IV): sequencing the most valuable type-strain genomes for metagenomic binning, comparative biology and taxonomic classification.</title>
        <authorList>
            <person name="Goeker M."/>
        </authorList>
    </citation>
    <scope>NUCLEOTIDE SEQUENCE [LARGE SCALE GENOMIC DNA]</scope>
    <source>
        <strain evidence="1 2">DSM 22008</strain>
    </source>
</reference>
<comment type="caution">
    <text evidence="1">The sequence shown here is derived from an EMBL/GenBank/DDBJ whole genome shotgun (WGS) entry which is preliminary data.</text>
</comment>
<dbReference type="InParanoid" id="A0A420WLW5"/>